<accession>A0A382P758</accession>
<dbReference type="EMBL" id="UINC01105373">
    <property type="protein sequence ID" value="SVC69259.1"/>
    <property type="molecule type" value="Genomic_DNA"/>
</dbReference>
<dbReference type="AlphaFoldDB" id="A0A382P758"/>
<organism evidence="1">
    <name type="scientific">marine metagenome</name>
    <dbReference type="NCBI Taxonomy" id="408172"/>
    <lineage>
        <taxon>unclassified sequences</taxon>
        <taxon>metagenomes</taxon>
        <taxon>ecological metagenomes</taxon>
    </lineage>
</organism>
<evidence type="ECO:0000313" key="1">
    <source>
        <dbReference type="EMBL" id="SVC69259.1"/>
    </source>
</evidence>
<reference evidence="1" key="1">
    <citation type="submission" date="2018-05" db="EMBL/GenBank/DDBJ databases">
        <authorList>
            <person name="Lanie J.A."/>
            <person name="Ng W.-L."/>
            <person name="Kazmierczak K.M."/>
            <person name="Andrzejewski T.M."/>
            <person name="Davidsen T.M."/>
            <person name="Wayne K.J."/>
            <person name="Tettelin H."/>
            <person name="Glass J.I."/>
            <person name="Rusch D."/>
            <person name="Podicherti R."/>
            <person name="Tsui H.-C.T."/>
            <person name="Winkler M.E."/>
        </authorList>
    </citation>
    <scope>NUCLEOTIDE SEQUENCE</scope>
</reference>
<name>A0A382P758_9ZZZZ</name>
<proteinExistence type="predicted"/>
<sequence length="39" mass="4266">MKLIRCFNYDVVEGNDGDDASVATMLSHIKPESLVARLG</sequence>
<protein>
    <submittedName>
        <fullName evidence="1">Uncharacterized protein</fullName>
    </submittedName>
</protein>
<gene>
    <name evidence="1" type="ORF">METZ01_LOCUS322113</name>
</gene>